<evidence type="ECO:0000313" key="1">
    <source>
        <dbReference type="EMBL" id="CAI26931.1"/>
    </source>
</evidence>
<dbReference type="KEGG" id="eru:Erum4210"/>
<organism evidence="1 2">
    <name type="scientific">Ehrlichia ruminantium (strain Welgevonden)</name>
    <dbReference type="NCBI Taxonomy" id="254945"/>
    <lineage>
        <taxon>Bacteria</taxon>
        <taxon>Pseudomonadati</taxon>
        <taxon>Pseudomonadota</taxon>
        <taxon>Alphaproteobacteria</taxon>
        <taxon>Rickettsiales</taxon>
        <taxon>Anaplasmataceae</taxon>
        <taxon>Ehrlichia</taxon>
    </lineage>
</organism>
<gene>
    <name evidence="1" type="ordered locus">ERWE_CDS_04370</name>
</gene>
<accession>A0A0H3LZU8</accession>
<dbReference type="RefSeq" id="WP_011155103.1">
    <property type="nucleotide sequence ID" value="NC_005295.2"/>
</dbReference>
<proteinExistence type="predicted"/>
<dbReference type="GeneID" id="33058032"/>
<sequence>MKYFNKKLIVILLIIISLSSLYTGLWFVVATQVKATVSKAFHHVSATYGDIQIIGFPFTPYVSISDFKINASSINILAHSLSVKYSILNNELEFLTLDGELKIENKTKITKSDPINIANCKFNHGLKVLIQPSENLLFMLFKDKSTKKLYFKSIKYHDSGISCNNKSNIGKNSFFIESNESKALNDFITKLQYKINADIITDTGDNTINATINNSIITLMMTDVDFKQVDADIEHIDLKFKNSSVNINGRLSIPLSLDNKVVDEGKLIIKMSNYQDAIRQLIELFYTKVTDKEQLSSVLSKYIYDEISDIKDSNNITLLVHEKKDPFNVFIGKISYKDFINKIKSIINVDNHASDK</sequence>
<dbReference type="KEGG" id="erw:ERWE_CDS_04370"/>
<dbReference type="Proteomes" id="UP000001021">
    <property type="component" value="Chromosome"/>
</dbReference>
<evidence type="ECO:0000313" key="2">
    <source>
        <dbReference type="Proteomes" id="UP000001021"/>
    </source>
</evidence>
<dbReference type="HOGENOM" id="CLU_782420_0_0_5"/>
<keyword evidence="2" id="KW-1185">Reference proteome</keyword>
<dbReference type="AlphaFoldDB" id="A0A0H3LZU8"/>
<reference evidence="1 2" key="1">
    <citation type="journal article" date="2006" name="J. Bacteriol.">
        <title>Comparative genomic analysis of three strains of Ehrlichia ruminantium reveals an active process of genome size plasticity.</title>
        <authorList>
            <person name="Frutos R."/>
            <person name="Viari A."/>
            <person name="Ferraz C."/>
            <person name="Morgat A."/>
            <person name="Eychenie S."/>
            <person name="Kandassami Y."/>
            <person name="Chantal I."/>
            <person name="Bensaid A."/>
            <person name="Coissac E."/>
            <person name="Vachiery N."/>
            <person name="Demaille J."/>
            <person name="Martinez D."/>
        </authorList>
    </citation>
    <scope>NUCLEOTIDE SEQUENCE [LARGE SCALE GENOMIC DNA]</scope>
    <source>
        <strain evidence="1 2">Welgevonden</strain>
    </source>
</reference>
<protein>
    <submittedName>
        <fullName evidence="1">Uncharacterized protein</fullName>
    </submittedName>
</protein>
<name>A0A0H3LZU8_EHRRW</name>
<dbReference type="EMBL" id="CR925678">
    <property type="protein sequence ID" value="CAI26931.1"/>
    <property type="molecule type" value="Genomic_DNA"/>
</dbReference>